<evidence type="ECO:0000313" key="2">
    <source>
        <dbReference type="EMBL" id="CAM96481.1"/>
    </source>
</evidence>
<organism evidence="2 3">
    <name type="scientific">Pseudomonas fluorescens (strain SBW25)</name>
    <dbReference type="NCBI Taxonomy" id="216595"/>
    <lineage>
        <taxon>Bacteria</taxon>
        <taxon>Pseudomonadati</taxon>
        <taxon>Pseudomonadota</taxon>
        <taxon>Gammaproteobacteria</taxon>
        <taxon>Pseudomonadales</taxon>
        <taxon>Pseudomonadaceae</taxon>
        <taxon>Pseudomonas</taxon>
    </lineage>
</organism>
<dbReference type="Proteomes" id="UP000002332">
    <property type="component" value="Plasmid pQBR103"/>
</dbReference>
<sequence>MSPLEQAKDWLSNEKPNTEEIQQSVDNLCHQVARPPSGLSVEQIMAAISHLMMSIGKDPAELVLPDPPPKACLDLSPLGGNSEHFEPELDSVERRRRFEQLKEDLRSPF</sequence>
<dbReference type="EMBL" id="AM235768">
    <property type="protein sequence ID" value="CAM96481.1"/>
    <property type="molecule type" value="Genomic_DNA"/>
</dbReference>
<reference evidence="2 3" key="1">
    <citation type="journal article" date="2007" name="ISME J.">
        <title>Sequence-based analysis of pQBR103; a representative of a unique, transfer-proficient mega plasmid resident in the microbial community of sugar beet.</title>
        <authorList>
            <person name="Tett A."/>
            <person name="Spiers A.J."/>
            <person name="Crossman L.C."/>
            <person name="Ager D."/>
            <person name="Ciric L."/>
            <person name="Dow J.M."/>
            <person name="Fry J.C."/>
            <person name="Harris D."/>
            <person name="Lilley A."/>
            <person name="Oliver A."/>
            <person name="Parkhill J."/>
            <person name="Quail M.A."/>
            <person name="Rainey P.B."/>
            <person name="Saunders N.J."/>
            <person name="Seeger K."/>
            <person name="Snyder L.A.S."/>
            <person name="Squares R."/>
            <person name="Thomas C.M."/>
            <person name="Turner S.L."/>
            <person name="Zhang X.-X."/>
            <person name="Field D."/>
            <person name="Bailey M.J."/>
        </authorList>
    </citation>
    <scope>NUCLEOTIDE SEQUENCE [LARGE SCALE GENOMIC DNA]</scope>
    <source>
        <strain evidence="2 3">SBW25</strain>
    </source>
</reference>
<protein>
    <submittedName>
        <fullName evidence="2">Plasmid pQBR103, complete genome</fullName>
    </submittedName>
</protein>
<keyword evidence="2" id="KW-0614">Plasmid</keyword>
<accession>A4V7E4</accession>
<dbReference type="RefSeq" id="WP_011923247.1">
    <property type="nucleotide sequence ID" value="NC_009444.1"/>
</dbReference>
<proteinExistence type="predicted"/>
<evidence type="ECO:0000313" key="3">
    <source>
        <dbReference type="Proteomes" id="UP000002332"/>
    </source>
</evidence>
<gene>
    <name evidence="2" type="ordered locus">pQBR0449</name>
</gene>
<dbReference type="AlphaFoldDB" id="A4V7E4"/>
<name>A4V7E4_PSEFS</name>
<evidence type="ECO:0000256" key="1">
    <source>
        <dbReference type="SAM" id="MobiDB-lite"/>
    </source>
</evidence>
<geneLocation type="plasmid" evidence="2 3">
    <name>pQBR103</name>
</geneLocation>
<feature type="region of interest" description="Disordered" evidence="1">
    <location>
        <begin position="1"/>
        <end position="22"/>
    </location>
</feature>
<feature type="compositionally biased region" description="Basic and acidic residues" evidence="1">
    <location>
        <begin position="1"/>
        <end position="18"/>
    </location>
</feature>